<accession>A0AAX1KQ25</accession>
<proteinExistence type="predicted"/>
<dbReference type="Proteomes" id="UP000595792">
    <property type="component" value="Chromosome"/>
</dbReference>
<evidence type="ECO:0000313" key="2">
    <source>
        <dbReference type="EMBL" id="QQR07840.1"/>
    </source>
</evidence>
<feature type="compositionally biased region" description="Basic and acidic residues" evidence="1">
    <location>
        <begin position="60"/>
        <end position="69"/>
    </location>
</feature>
<reference evidence="2 3" key="1">
    <citation type="submission" date="2020-11" db="EMBL/GenBank/DDBJ databases">
        <title>Closed and high quality bacterial genomes of the OMM12 community.</title>
        <authorList>
            <person name="Marbouty M."/>
            <person name="Lamy-Besnier Q."/>
            <person name="Debarbieux L."/>
            <person name="Koszul R."/>
        </authorList>
    </citation>
    <scope>NUCLEOTIDE SEQUENCE [LARGE SCALE GENOMIC DNA]</scope>
    <source>
        <strain evidence="2 3">YL31</strain>
    </source>
</reference>
<evidence type="ECO:0000256" key="1">
    <source>
        <dbReference type="SAM" id="MobiDB-lite"/>
    </source>
</evidence>
<gene>
    <name evidence="2" type="ORF">I5Q84_04560</name>
</gene>
<evidence type="ECO:0000313" key="3">
    <source>
        <dbReference type="Proteomes" id="UP000595792"/>
    </source>
</evidence>
<dbReference type="AlphaFoldDB" id="A0AAX1KQ25"/>
<protein>
    <submittedName>
        <fullName evidence="2">Uncharacterized protein</fullName>
    </submittedName>
</protein>
<feature type="region of interest" description="Disordered" evidence="1">
    <location>
        <begin position="44"/>
        <end position="69"/>
    </location>
</feature>
<dbReference type="RefSeq" id="WP_089413489.1">
    <property type="nucleotide sequence ID" value="NZ_CP015406.2"/>
</dbReference>
<organism evidence="2 3">
    <name type="scientific">Flavonifractor plautii</name>
    <name type="common">Fusobacterium plautii</name>
    <dbReference type="NCBI Taxonomy" id="292800"/>
    <lineage>
        <taxon>Bacteria</taxon>
        <taxon>Bacillati</taxon>
        <taxon>Bacillota</taxon>
        <taxon>Clostridia</taxon>
        <taxon>Eubacteriales</taxon>
        <taxon>Oscillospiraceae</taxon>
        <taxon>Flavonifractor</taxon>
    </lineage>
</organism>
<dbReference type="EMBL" id="CP065315">
    <property type="protein sequence ID" value="QQR07840.1"/>
    <property type="molecule type" value="Genomic_DNA"/>
</dbReference>
<sequence>MKTVYLNEDNTIREIIPEYALPPEKWYSEAFARRCVEVQDDVEQGWRYDPETGQATPDNRPPEPKPPSAEKRLGLLEEALAQTDETAIALFESQAAQESINAQQDDALLDMYEMLGG</sequence>
<name>A0AAX1KQ25_FLAPL</name>